<protein>
    <submittedName>
        <fullName evidence="1">Uncharacterized protein</fullName>
    </submittedName>
</protein>
<dbReference type="AlphaFoldDB" id="A0A1B2RBY9"/>
<keyword evidence="1" id="KW-0614">Plasmid</keyword>
<organism evidence="1">
    <name type="scientific">Escherichia coli</name>
    <dbReference type="NCBI Taxonomy" id="562"/>
    <lineage>
        <taxon>Bacteria</taxon>
        <taxon>Pseudomonadati</taxon>
        <taxon>Pseudomonadota</taxon>
        <taxon>Gammaproteobacteria</taxon>
        <taxon>Enterobacterales</taxon>
        <taxon>Enterobacteriaceae</taxon>
        <taxon>Escherichia</taxon>
    </lineage>
</organism>
<name>A0A1B2RBY9_ECOLX</name>
<dbReference type="EMBL" id="KX156773">
    <property type="protein sequence ID" value="AOB42046.1"/>
    <property type="molecule type" value="Genomic_DNA"/>
</dbReference>
<proteinExistence type="predicted"/>
<sequence>MEILQCHPRTALIFNVRDDHLWYFTQVYEPAQSLRDF</sequence>
<geneLocation type="plasmid" evidence="1">
    <name>R16a</name>
</geneLocation>
<evidence type="ECO:0000313" key="1">
    <source>
        <dbReference type="EMBL" id="AOB42046.1"/>
    </source>
</evidence>
<accession>A0A1B2RBY9</accession>
<reference evidence="1" key="1">
    <citation type="submission" date="2016-04" db="EMBL/GenBank/DDBJ databases">
        <title>Characterization of the 'ancient' IncA/C plasmids R16a and IP40a and their rearrangements using Oxford Nanopore MinION sequencer device.</title>
        <authorList>
            <person name="Szabo M."/>
            <person name="Wilk T."/>
            <person name="Nagy T."/>
            <person name="Farkas T."/>
            <person name="Hegyi A."/>
            <person name="Olasz F."/>
            <person name="Kiss J."/>
        </authorList>
    </citation>
    <scope>NUCLEOTIDE SEQUENCE</scope>
    <source>
        <strain evidence="1">K-12</strain>
        <plasmid evidence="1">R16a</plasmid>
    </source>
</reference>